<accession>A0A7W7MJH9</accession>
<protein>
    <submittedName>
        <fullName evidence="1">Uncharacterized protein</fullName>
    </submittedName>
</protein>
<dbReference type="RefSeq" id="WP_262479386.1">
    <property type="nucleotide sequence ID" value="NZ_BOMP01000167.1"/>
</dbReference>
<dbReference type="AlphaFoldDB" id="A0A7W7MJH9"/>
<dbReference type="Proteomes" id="UP000590511">
    <property type="component" value="Unassembled WGS sequence"/>
</dbReference>
<evidence type="ECO:0000313" key="1">
    <source>
        <dbReference type="EMBL" id="MBB4752371.1"/>
    </source>
</evidence>
<evidence type="ECO:0000313" key="2">
    <source>
        <dbReference type="Proteomes" id="UP000590511"/>
    </source>
</evidence>
<gene>
    <name evidence="1" type="ORF">BJ964_006532</name>
</gene>
<name>A0A7W7MJH9_9ACTN</name>
<organism evidence="1 2">
    <name type="scientific">Actinoplanes lobatus</name>
    <dbReference type="NCBI Taxonomy" id="113568"/>
    <lineage>
        <taxon>Bacteria</taxon>
        <taxon>Bacillati</taxon>
        <taxon>Actinomycetota</taxon>
        <taxon>Actinomycetes</taxon>
        <taxon>Micromonosporales</taxon>
        <taxon>Micromonosporaceae</taxon>
        <taxon>Actinoplanes</taxon>
    </lineage>
</organism>
<dbReference type="EMBL" id="JACHNC010000001">
    <property type="protein sequence ID" value="MBB4752371.1"/>
    <property type="molecule type" value="Genomic_DNA"/>
</dbReference>
<reference evidence="1 2" key="1">
    <citation type="submission" date="2020-08" db="EMBL/GenBank/DDBJ databases">
        <title>Sequencing the genomes of 1000 actinobacteria strains.</title>
        <authorList>
            <person name="Klenk H.-P."/>
        </authorList>
    </citation>
    <scope>NUCLEOTIDE SEQUENCE [LARGE SCALE GENOMIC DNA]</scope>
    <source>
        <strain evidence="1 2">DSM 43150</strain>
    </source>
</reference>
<comment type="caution">
    <text evidence="1">The sequence shown here is derived from an EMBL/GenBank/DDBJ whole genome shotgun (WGS) entry which is preliminary data.</text>
</comment>
<sequence length="42" mass="4773">MTSMDDILDNHPHLRWRLFEPPCGWHPYVQVAAALGRAGTRG</sequence>
<proteinExistence type="predicted"/>